<reference evidence="1 2" key="1">
    <citation type="journal article" date="2019" name="Int. J. Syst. Evol. Microbiol.">
        <title>The Global Catalogue of Microorganisms (GCM) 10K type strain sequencing project: providing services to taxonomists for standard genome sequencing and annotation.</title>
        <authorList>
            <consortium name="The Broad Institute Genomics Platform"/>
            <consortium name="The Broad Institute Genome Sequencing Center for Infectious Disease"/>
            <person name="Wu L."/>
            <person name="Ma J."/>
        </authorList>
    </citation>
    <scope>NUCLEOTIDE SEQUENCE [LARGE SCALE GENOMIC DNA]</scope>
    <source>
        <strain evidence="1 2">JCM 14368</strain>
    </source>
</reference>
<gene>
    <name evidence="1" type="ORF">GCM10008937_06160</name>
</gene>
<comment type="caution">
    <text evidence="1">The sequence shown here is derived from an EMBL/GenBank/DDBJ whole genome shotgun (WGS) entry which is preliminary data.</text>
</comment>
<evidence type="ECO:0000313" key="2">
    <source>
        <dbReference type="Proteomes" id="UP001500191"/>
    </source>
</evidence>
<proteinExistence type="predicted"/>
<dbReference type="Gene3D" id="1.10.10.10">
    <property type="entry name" value="Winged helix-like DNA-binding domain superfamily/Winged helix DNA-binding domain"/>
    <property type="match status" value="1"/>
</dbReference>
<dbReference type="EMBL" id="BAAADB010000004">
    <property type="protein sequence ID" value="GAA0501459.1"/>
    <property type="molecule type" value="Genomic_DNA"/>
</dbReference>
<keyword evidence="2" id="KW-1185">Reference proteome</keyword>
<dbReference type="Proteomes" id="UP001500191">
    <property type="component" value="Unassembled WGS sequence"/>
</dbReference>
<name>A0ABN1BNA7_9DEIO</name>
<dbReference type="RefSeq" id="WP_343755947.1">
    <property type="nucleotide sequence ID" value="NZ_BAAADB010000004.1"/>
</dbReference>
<evidence type="ECO:0008006" key="3">
    <source>
        <dbReference type="Google" id="ProtNLM"/>
    </source>
</evidence>
<accession>A0ABN1BNA7</accession>
<protein>
    <recommendedName>
        <fullName evidence="3">SARP family transcriptional regulator</fullName>
    </recommendedName>
</protein>
<organism evidence="1 2">
    <name type="scientific">Deinococcus depolymerans</name>
    <dbReference type="NCBI Taxonomy" id="392408"/>
    <lineage>
        <taxon>Bacteria</taxon>
        <taxon>Thermotogati</taxon>
        <taxon>Deinococcota</taxon>
        <taxon>Deinococci</taxon>
        <taxon>Deinococcales</taxon>
        <taxon>Deinococcaceae</taxon>
        <taxon>Deinococcus</taxon>
    </lineage>
</organism>
<sequence>MNRAADGTGEAGTQATLDVLGRVALRVGGVPASPCGELPLRLLALLALQGPIGREEAADLLWNGTTRQTLQSLRTALSTLRAALQRAPDVLVVSGANLSVNLDTLSVDALRTPDETELLRWWRGPLLAGRACRGTDRWLEWRLGTETRLLEGHLSALFVAAARQREGGQAEAFMRRARELSESFGVLPREPWGSAAGGGLLGRARELAALRCATGSVHVRGPRGAGRSSLVRAAFPEAVWCAPDGVSDRPDPGWVARAVGTGRAVFDDVEDMPEWVWPLVRFLDGRGCQVILVSTGPLPPQWHDLPVVEVGSVARETLVRLAATLAPAWSAVELPALIVLTEGLPGRAARLLRGGGPTLEALLRARLAQFSEDILRVLWVSDGPPVGEMACLRERCGLDCAALRDAVKVLTDAGLWAEGQVVHPLVSEVAGQLLPWWTRQLLEPGPLSRAP</sequence>
<evidence type="ECO:0000313" key="1">
    <source>
        <dbReference type="EMBL" id="GAA0501459.1"/>
    </source>
</evidence>
<dbReference type="InterPro" id="IPR036388">
    <property type="entry name" value="WH-like_DNA-bd_sf"/>
</dbReference>